<dbReference type="InterPro" id="IPR027417">
    <property type="entry name" value="P-loop_NTPase"/>
</dbReference>
<protein>
    <submittedName>
        <fullName evidence="1">Uncharacterized protein</fullName>
    </submittedName>
</protein>
<evidence type="ECO:0000313" key="1">
    <source>
        <dbReference type="EMBL" id="RCN55846.1"/>
    </source>
</evidence>
<proteinExistence type="predicted"/>
<sequence length="410" mass="45748">MAVALRLAGLHGRSRHMKHKLRLLGRRQLALTQEIAWLEARRRHSMPPATGHPTPDERTGPIWIHAPWRAGSTYVWNKFRSCPQYLAFYEPFHESLETLTPTAVAGATARSWPSGHPPLDAPYYREFEPLLIPGGGVRGFEHALPYTYYFVNDEPLACQRAYLNDLVAHAQSLGRRAVFGFCRSTGRAAWFKRHMPGVHIALTRDGLGLWRSAFGRSQTHGDLYFVTRPLIILLLSRRDPWIADYLAALDLDPVPRLSDAGRAQREAERLAIRDPDLTMRAFAAVFALGTALSQRHADVVMPIEALSTEAGRRSLDASLAGRFDVALDWSDCAIPVCTARAGDEPFLEYWHEALRRAEACVPDPHASAPEHAGRVPAHPSADRIYGPAGARRLVSLKRTSEGSWPLSEEV</sequence>
<accession>A0A1C2G0A4</accession>
<organism evidence="1 2">
    <name type="scientific">Acidiferrobacter thiooxydans</name>
    <dbReference type="NCBI Taxonomy" id="163359"/>
    <lineage>
        <taxon>Bacteria</taxon>
        <taxon>Pseudomonadati</taxon>
        <taxon>Pseudomonadota</taxon>
        <taxon>Gammaproteobacteria</taxon>
        <taxon>Acidiferrobacterales</taxon>
        <taxon>Acidiferrobacteraceae</taxon>
        <taxon>Acidiferrobacter</taxon>
    </lineage>
</organism>
<dbReference type="AlphaFoldDB" id="A0A1C2G0A4"/>
<name>A0A1C2G0A4_9GAMM</name>
<keyword evidence="2" id="KW-1185">Reference proteome</keyword>
<dbReference type="Proteomes" id="UP000253250">
    <property type="component" value="Unassembled WGS sequence"/>
</dbReference>
<gene>
    <name evidence="1" type="ORF">C4900_07980</name>
</gene>
<reference evidence="1 2" key="1">
    <citation type="submission" date="2018-02" db="EMBL/GenBank/DDBJ databases">
        <title>Insights into the biology of acidophilic members of the Acidiferrobacteraceae family derived from comparative genomic analyses.</title>
        <authorList>
            <person name="Issotta F."/>
            <person name="Thyssen C."/>
            <person name="Mena C."/>
            <person name="Moya A."/>
            <person name="Bellenberg S."/>
            <person name="Sproer C."/>
            <person name="Covarrubias P.C."/>
            <person name="Sand W."/>
            <person name="Quatrini R."/>
            <person name="Vera M."/>
        </authorList>
    </citation>
    <scope>NUCLEOTIDE SEQUENCE [LARGE SCALE GENOMIC DNA]</scope>
    <source>
        <strain evidence="2">m-1</strain>
    </source>
</reference>
<comment type="caution">
    <text evidence="1">The sequence shown here is derived from an EMBL/GenBank/DDBJ whole genome shotgun (WGS) entry which is preliminary data.</text>
</comment>
<evidence type="ECO:0000313" key="2">
    <source>
        <dbReference type="Proteomes" id="UP000253250"/>
    </source>
</evidence>
<dbReference type="EMBL" id="PSYR01000002">
    <property type="protein sequence ID" value="RCN55846.1"/>
    <property type="molecule type" value="Genomic_DNA"/>
</dbReference>
<dbReference type="SUPFAM" id="SSF52540">
    <property type="entry name" value="P-loop containing nucleoside triphosphate hydrolases"/>
    <property type="match status" value="1"/>
</dbReference>